<dbReference type="Gene3D" id="3.10.180.10">
    <property type="entry name" value="2,3-Dihydroxybiphenyl 1,2-Dioxygenase, domain 1"/>
    <property type="match status" value="1"/>
</dbReference>
<feature type="domain" description="VOC" evidence="5">
    <location>
        <begin position="164"/>
        <end position="284"/>
    </location>
</feature>
<dbReference type="SMART" id="SM00347">
    <property type="entry name" value="HTH_MARR"/>
    <property type="match status" value="1"/>
</dbReference>
<keyword evidence="7" id="KW-1185">Reference proteome</keyword>
<dbReference type="STRING" id="1121022.GCA_000376105_04488"/>
<dbReference type="GO" id="GO:0006950">
    <property type="term" value="P:response to stress"/>
    <property type="evidence" value="ECO:0007669"/>
    <property type="project" value="TreeGrafter"/>
</dbReference>
<dbReference type="InterPro" id="IPR039422">
    <property type="entry name" value="MarR/SlyA-like"/>
</dbReference>
<dbReference type="PANTHER" id="PTHR33164">
    <property type="entry name" value="TRANSCRIPTIONAL REGULATOR, MARR FAMILY"/>
    <property type="match status" value="1"/>
</dbReference>
<sequence length="295" mass="32499">MMVDKAWFETVSIPYLIHHAQSTYGAAMRKALEAEGYDDIPRNGLYVIGVLAYEPHNIQLAKIIDDLGLSKQASGQLVDTLVARGYLERQIDPQDRRRYIVSLTERGRDAARIQTEAREGIDLSLTARIGRSGLVGLRKLLAALIGVGRETQSDREANSARTLQVKGVTPILFVGDVTQAAQFYMDLGFSTDFLYGTPPFYGSVSRDGACLHLRYVAQPNFAELAATEEALILATVEVSDIHALHAEFESRGLPISRGLVHQPWGGTDFHVRDPSGNEISFVQYHPTERTNGGAE</sequence>
<keyword evidence="2" id="KW-0238">DNA-binding</keyword>
<evidence type="ECO:0000259" key="5">
    <source>
        <dbReference type="PROSITE" id="PS51819"/>
    </source>
</evidence>
<dbReference type="EMBL" id="AWGB01000118">
    <property type="protein sequence ID" value="ESQ78427.1"/>
    <property type="molecule type" value="Genomic_DNA"/>
</dbReference>
<proteinExistence type="predicted"/>
<dbReference type="PROSITE" id="PS01117">
    <property type="entry name" value="HTH_MARR_1"/>
    <property type="match status" value="1"/>
</dbReference>
<dbReference type="PANTHER" id="PTHR33164:SF57">
    <property type="entry name" value="MARR-FAMILY TRANSCRIPTIONAL REGULATOR"/>
    <property type="match status" value="1"/>
</dbReference>
<evidence type="ECO:0000313" key="7">
    <source>
        <dbReference type="Proteomes" id="UP000017837"/>
    </source>
</evidence>
<dbReference type="AlphaFoldDB" id="V4N929"/>
<protein>
    <recommendedName>
        <fullName evidence="8">VOC domain-containing protein</fullName>
    </recommendedName>
</protein>
<name>V4N929_9CAUL</name>
<organism evidence="6 7">
    <name type="scientific">Asticcacaulis benevestitus DSM 16100 = ATCC BAA-896</name>
    <dbReference type="NCBI Taxonomy" id="1121022"/>
    <lineage>
        <taxon>Bacteria</taxon>
        <taxon>Pseudomonadati</taxon>
        <taxon>Pseudomonadota</taxon>
        <taxon>Alphaproteobacteria</taxon>
        <taxon>Caulobacterales</taxon>
        <taxon>Caulobacteraceae</taxon>
        <taxon>Asticcacaulis</taxon>
    </lineage>
</organism>
<keyword evidence="1" id="KW-0805">Transcription regulation</keyword>
<dbReference type="InterPro" id="IPR004360">
    <property type="entry name" value="Glyas_Fos-R_dOase_dom"/>
</dbReference>
<dbReference type="GO" id="GO:0003677">
    <property type="term" value="F:DNA binding"/>
    <property type="evidence" value="ECO:0007669"/>
    <property type="project" value="UniProtKB-KW"/>
</dbReference>
<dbReference type="InterPro" id="IPR036388">
    <property type="entry name" value="WH-like_DNA-bd_sf"/>
</dbReference>
<dbReference type="PROSITE" id="PS50995">
    <property type="entry name" value="HTH_MARR_2"/>
    <property type="match status" value="1"/>
</dbReference>
<dbReference type="InterPro" id="IPR023187">
    <property type="entry name" value="Tscrpt_reg_MarR-type_CS"/>
</dbReference>
<dbReference type="Proteomes" id="UP000017837">
    <property type="component" value="Unassembled WGS sequence"/>
</dbReference>
<feature type="domain" description="HTH marR-type" evidence="4">
    <location>
        <begin position="10"/>
        <end position="146"/>
    </location>
</feature>
<keyword evidence="3" id="KW-0804">Transcription</keyword>
<evidence type="ECO:0008006" key="8">
    <source>
        <dbReference type="Google" id="ProtNLM"/>
    </source>
</evidence>
<dbReference type="SUPFAM" id="SSF54593">
    <property type="entry name" value="Glyoxalase/Bleomycin resistance protein/Dihydroxybiphenyl dioxygenase"/>
    <property type="match status" value="1"/>
</dbReference>
<evidence type="ECO:0000259" key="4">
    <source>
        <dbReference type="PROSITE" id="PS50995"/>
    </source>
</evidence>
<gene>
    <name evidence="6" type="ORF">ABENE_23110</name>
</gene>
<dbReference type="Pfam" id="PF00903">
    <property type="entry name" value="Glyoxalase"/>
    <property type="match status" value="1"/>
</dbReference>
<comment type="caution">
    <text evidence="6">The sequence shown here is derived from an EMBL/GenBank/DDBJ whole genome shotgun (WGS) entry which is preliminary data.</text>
</comment>
<dbReference type="InterPro" id="IPR029068">
    <property type="entry name" value="Glyas_Bleomycin-R_OHBP_Dase"/>
</dbReference>
<dbReference type="Pfam" id="PF12802">
    <property type="entry name" value="MarR_2"/>
    <property type="match status" value="1"/>
</dbReference>
<dbReference type="eggNOG" id="COG0346">
    <property type="taxonomic scope" value="Bacteria"/>
</dbReference>
<accession>V4N929</accession>
<dbReference type="OrthoDB" id="9806864at2"/>
<dbReference type="RefSeq" id="WP_018084165.1">
    <property type="nucleotide sequence ID" value="NZ_AQWM01000071.1"/>
</dbReference>
<evidence type="ECO:0000256" key="3">
    <source>
        <dbReference type="ARBA" id="ARBA00023163"/>
    </source>
</evidence>
<evidence type="ECO:0000256" key="2">
    <source>
        <dbReference type="ARBA" id="ARBA00023125"/>
    </source>
</evidence>
<reference evidence="6 7" key="1">
    <citation type="journal article" date="2014" name="Nature">
        <title>Sequential evolution of bacterial morphology by co-option of a developmental regulator.</title>
        <authorList>
            <person name="Jiang C."/>
            <person name="Brown P.J."/>
            <person name="Ducret A."/>
            <person name="Brun Y.V."/>
        </authorList>
    </citation>
    <scope>NUCLEOTIDE SEQUENCE [LARGE SCALE GENOMIC DNA]</scope>
    <source>
        <strain evidence="6 7">DSM 16100</strain>
    </source>
</reference>
<dbReference type="InterPro" id="IPR037523">
    <property type="entry name" value="VOC_core"/>
</dbReference>
<dbReference type="InterPro" id="IPR036390">
    <property type="entry name" value="WH_DNA-bd_sf"/>
</dbReference>
<dbReference type="GO" id="GO:0003700">
    <property type="term" value="F:DNA-binding transcription factor activity"/>
    <property type="evidence" value="ECO:0007669"/>
    <property type="project" value="InterPro"/>
</dbReference>
<dbReference type="PATRIC" id="fig|1121022.4.peg.4729"/>
<dbReference type="Gene3D" id="1.10.10.10">
    <property type="entry name" value="Winged helix-like DNA-binding domain superfamily/Winged helix DNA-binding domain"/>
    <property type="match status" value="1"/>
</dbReference>
<evidence type="ECO:0000313" key="6">
    <source>
        <dbReference type="EMBL" id="ESQ78427.1"/>
    </source>
</evidence>
<evidence type="ECO:0000256" key="1">
    <source>
        <dbReference type="ARBA" id="ARBA00023015"/>
    </source>
</evidence>
<dbReference type="InterPro" id="IPR000835">
    <property type="entry name" value="HTH_MarR-typ"/>
</dbReference>
<dbReference type="PROSITE" id="PS51819">
    <property type="entry name" value="VOC"/>
    <property type="match status" value="1"/>
</dbReference>
<dbReference type="SUPFAM" id="SSF46785">
    <property type="entry name" value="Winged helix' DNA-binding domain"/>
    <property type="match status" value="1"/>
</dbReference>